<dbReference type="RefSeq" id="WP_187560989.1">
    <property type="nucleotide sequence ID" value="NZ_JACGWS010000002.1"/>
</dbReference>
<dbReference type="Proteomes" id="UP000619238">
    <property type="component" value="Unassembled WGS sequence"/>
</dbReference>
<protein>
    <submittedName>
        <fullName evidence="2">Uncharacterized protein</fullName>
    </submittedName>
</protein>
<keyword evidence="1" id="KW-1133">Transmembrane helix</keyword>
<keyword evidence="1" id="KW-0472">Membrane</keyword>
<keyword evidence="3" id="KW-1185">Reference proteome</keyword>
<evidence type="ECO:0000256" key="1">
    <source>
        <dbReference type="SAM" id="Phobius"/>
    </source>
</evidence>
<evidence type="ECO:0000313" key="2">
    <source>
        <dbReference type="EMBL" id="MBC8753955.1"/>
    </source>
</evidence>
<feature type="transmembrane region" description="Helical" evidence="1">
    <location>
        <begin position="138"/>
        <end position="158"/>
    </location>
</feature>
<comment type="caution">
    <text evidence="2">The sequence shown here is derived from an EMBL/GenBank/DDBJ whole genome shotgun (WGS) entry which is preliminary data.</text>
</comment>
<reference evidence="2 3" key="1">
    <citation type="submission" date="2020-07" db="EMBL/GenBank/DDBJ databases">
        <title>Description of Kordia aestuariivivens sp. nov., isolated from a tidal flat.</title>
        <authorList>
            <person name="Park S."/>
            <person name="Yoon J.-H."/>
        </authorList>
    </citation>
    <scope>NUCLEOTIDE SEQUENCE [LARGE SCALE GENOMIC DNA]</scope>
    <source>
        <strain evidence="2 3">YSTF-M3</strain>
    </source>
</reference>
<evidence type="ECO:0000313" key="3">
    <source>
        <dbReference type="Proteomes" id="UP000619238"/>
    </source>
</evidence>
<name>A0ABR7Q5V8_9FLAO</name>
<keyword evidence="1" id="KW-0812">Transmembrane</keyword>
<dbReference type="EMBL" id="JACGWS010000002">
    <property type="protein sequence ID" value="MBC8753955.1"/>
    <property type="molecule type" value="Genomic_DNA"/>
</dbReference>
<gene>
    <name evidence="2" type="ORF">H2O64_04685</name>
</gene>
<proteinExistence type="predicted"/>
<sequence length="159" mass="18732">MIKSHHILFLKTLDYVLDTVNSPYLNYTVSKETIIKLVKPKIVFDKTYENEKSKFLTENYDKYTESQTKIYLIDSALDYLSESKYINIHKSDNEGTIYQITHKGFLKIHLGFEKKYENDKLKINNLKSQTKFENLMRVLQILIPAVLSFFLGIILKILI</sequence>
<organism evidence="2 3">
    <name type="scientific">Kordia aestuariivivens</name>
    <dbReference type="NCBI Taxonomy" id="2759037"/>
    <lineage>
        <taxon>Bacteria</taxon>
        <taxon>Pseudomonadati</taxon>
        <taxon>Bacteroidota</taxon>
        <taxon>Flavobacteriia</taxon>
        <taxon>Flavobacteriales</taxon>
        <taxon>Flavobacteriaceae</taxon>
        <taxon>Kordia</taxon>
    </lineage>
</organism>
<accession>A0ABR7Q5V8</accession>